<accession>A0A107FJ56</accession>
<reference evidence="4 5" key="1">
    <citation type="submission" date="2015-11" db="EMBL/GenBank/DDBJ databases">
        <title>Expanding the genomic diversity of Burkholderia species for the development of highly accurate diagnostics.</title>
        <authorList>
            <person name="Sahl J."/>
            <person name="Keim P."/>
            <person name="Wagner D."/>
        </authorList>
    </citation>
    <scope>NUCLEOTIDE SEQUENCE [LARGE SCALE GENOMIC DNA]</scope>
    <source>
        <strain evidence="4 5">MSMB2167WGS</strain>
    </source>
</reference>
<proteinExistence type="predicted"/>
<feature type="active site" description="acceptor" evidence="1">
    <location>
        <position position="183"/>
    </location>
</feature>
<dbReference type="SFLD" id="SFLDF00118">
    <property type="entry name" value="D-tartrate_dehydratase"/>
    <property type="match status" value="1"/>
</dbReference>
<dbReference type="Proteomes" id="UP000062998">
    <property type="component" value="Unassembled WGS sequence"/>
</dbReference>
<keyword evidence="2" id="KW-0479">Metal-binding</keyword>
<comment type="caution">
    <text evidence="4">The sequence shown here is derived from an EMBL/GenBank/DDBJ whole genome shotgun (WGS) entry which is preliminary data.</text>
</comment>
<dbReference type="EMBL" id="LPIX01000097">
    <property type="protein sequence ID" value="KWD94480.1"/>
    <property type="molecule type" value="Genomic_DNA"/>
</dbReference>
<keyword evidence="2" id="KW-0460">Magnesium</keyword>
<dbReference type="RefSeq" id="WP_060327028.1">
    <property type="nucleotide sequence ID" value="NZ_LPIU01000020.1"/>
</dbReference>
<organism evidence="4 5">
    <name type="scientific">Burkholderia ubonensis</name>
    <dbReference type="NCBI Taxonomy" id="101571"/>
    <lineage>
        <taxon>Bacteria</taxon>
        <taxon>Pseudomonadati</taxon>
        <taxon>Pseudomonadota</taxon>
        <taxon>Betaproteobacteria</taxon>
        <taxon>Burkholderiales</taxon>
        <taxon>Burkholderiaceae</taxon>
        <taxon>Burkholderia</taxon>
        <taxon>Burkholderia cepacia complex</taxon>
    </lineage>
</organism>
<sequence length="389" mass="42194">MRITDIREHSIPVSRYADPAMPSGGLTTSVVVVVTDVSRNGKPVTGYGYASVGRFAQGGLIRERFAPRLLNAPDAALADEAGTNLDPFRAWQAMMAAEKPGGHGERCVAVGALDMAIWDAAAKIADLPLYCFLADRLGRKVAEAPHVRVYAGGGYRYPHDDLARLSDELRRIADLGYTHAKIKIGGIDPDQDRARIEAAAAQLPSSRHLAVDAMNTYDAQTSRAAVAMLAPFDLWWFEDICDPLDFTLQADVAARYDPPIAAGEALFSLAEAKLLDLHGGLRKDRDVLVFDPVHCYGLPGYLQIVDHFIKHEWPRDAFWPHGGHLFCLHVVAALGLGGAEINPFAFRPFRGLADGAMVAAGQASVPQAPGIGFELHREAWETFRAAFGC</sequence>
<dbReference type="AlphaFoldDB" id="A0A107FJ56"/>
<dbReference type="Pfam" id="PF13378">
    <property type="entry name" value="MR_MLE_C"/>
    <property type="match status" value="1"/>
</dbReference>
<dbReference type="SUPFAM" id="SSF51604">
    <property type="entry name" value="Enolase C-terminal domain-like"/>
    <property type="match status" value="1"/>
</dbReference>
<evidence type="ECO:0000259" key="3">
    <source>
        <dbReference type="SMART" id="SM00922"/>
    </source>
</evidence>
<comment type="cofactor">
    <cofactor evidence="2">
        <name>Mg(2+)</name>
        <dbReference type="ChEBI" id="CHEBI:18420"/>
    </cofactor>
    <text evidence="2">Binds 1 Mg(2+) ion per subunit.</text>
</comment>
<dbReference type="SFLD" id="SFLDS00001">
    <property type="entry name" value="Enolase"/>
    <property type="match status" value="1"/>
</dbReference>
<name>A0A107FJ56_9BURK</name>
<dbReference type="InterPro" id="IPR034611">
    <property type="entry name" value="D-tartrate_dehydratase"/>
</dbReference>
<gene>
    <name evidence="4" type="ORF">WL73_25305</name>
</gene>
<protein>
    <submittedName>
        <fullName evidence="4">Mandelate racemase</fullName>
    </submittedName>
</protein>
<dbReference type="SMART" id="SM00922">
    <property type="entry name" value="MR_MLE"/>
    <property type="match status" value="1"/>
</dbReference>
<feature type="binding site" evidence="2">
    <location>
        <position position="238"/>
    </location>
    <ligand>
        <name>Mg(2+)</name>
        <dbReference type="ChEBI" id="CHEBI:18420"/>
    </ligand>
</feature>
<feature type="active site" description="Proton donor/acceptor" evidence="1">
    <location>
        <position position="321"/>
    </location>
</feature>
<dbReference type="InterPro" id="IPR029065">
    <property type="entry name" value="Enolase_C-like"/>
</dbReference>
<dbReference type="InterPro" id="IPR034593">
    <property type="entry name" value="DgoD-like"/>
</dbReference>
<feature type="binding site" evidence="2">
    <location>
        <position position="212"/>
    </location>
    <ligand>
        <name>Mg(2+)</name>
        <dbReference type="ChEBI" id="CHEBI:18420"/>
    </ligand>
</feature>
<evidence type="ECO:0000313" key="4">
    <source>
        <dbReference type="EMBL" id="KWD94480.1"/>
    </source>
</evidence>
<evidence type="ECO:0000313" key="5">
    <source>
        <dbReference type="Proteomes" id="UP000062998"/>
    </source>
</evidence>
<evidence type="ECO:0000256" key="2">
    <source>
        <dbReference type="PIRSR" id="PIRSR634611-3"/>
    </source>
</evidence>
<feature type="binding site" evidence="2">
    <location>
        <position position="264"/>
    </location>
    <ligand>
        <name>Mg(2+)</name>
        <dbReference type="ChEBI" id="CHEBI:18420"/>
    </ligand>
</feature>
<dbReference type="GO" id="GO:0047808">
    <property type="term" value="F:D(-)-tartrate dehydratase activity"/>
    <property type="evidence" value="ECO:0007669"/>
    <property type="project" value="InterPro"/>
</dbReference>
<dbReference type="PANTHER" id="PTHR48080:SF5">
    <property type="entry name" value="D(-)-TARTRATE DEHYDRATASE"/>
    <property type="match status" value="1"/>
</dbReference>
<feature type="domain" description="Mandelate racemase/muconate lactonizing enzyme C-terminal" evidence="3">
    <location>
        <begin position="162"/>
        <end position="259"/>
    </location>
</feature>
<dbReference type="InterPro" id="IPR036849">
    <property type="entry name" value="Enolase-like_C_sf"/>
</dbReference>
<dbReference type="OrthoDB" id="9802699at2"/>
<dbReference type="Gene3D" id="3.30.390.10">
    <property type="entry name" value="Enolase-like, N-terminal domain"/>
    <property type="match status" value="1"/>
</dbReference>
<dbReference type="GO" id="GO:0046872">
    <property type="term" value="F:metal ion binding"/>
    <property type="evidence" value="ECO:0007669"/>
    <property type="project" value="UniProtKB-KW"/>
</dbReference>
<dbReference type="Gene3D" id="3.20.20.120">
    <property type="entry name" value="Enolase-like C-terminal domain"/>
    <property type="match status" value="1"/>
</dbReference>
<evidence type="ECO:0000256" key="1">
    <source>
        <dbReference type="PIRSR" id="PIRSR634611-1"/>
    </source>
</evidence>
<dbReference type="InterPro" id="IPR029017">
    <property type="entry name" value="Enolase-like_N"/>
</dbReference>
<dbReference type="SFLD" id="SFLDG00179">
    <property type="entry name" value="mandelate_racemase"/>
    <property type="match status" value="1"/>
</dbReference>
<dbReference type="PANTHER" id="PTHR48080">
    <property type="entry name" value="D-GALACTONATE DEHYDRATASE-RELATED"/>
    <property type="match status" value="1"/>
</dbReference>
<dbReference type="InterPro" id="IPR013342">
    <property type="entry name" value="Mandelate_racemase_C"/>
</dbReference>
<dbReference type="SUPFAM" id="SSF54826">
    <property type="entry name" value="Enolase N-terminal domain-like"/>
    <property type="match status" value="1"/>
</dbReference>